<dbReference type="SUPFAM" id="SSF82771">
    <property type="entry name" value="GIY-YIG endonuclease"/>
    <property type="match status" value="1"/>
</dbReference>
<gene>
    <name evidence="3" type="ORF">COT80_00155</name>
</gene>
<dbReference type="PANTHER" id="PTHR34477">
    <property type="entry name" value="UPF0213 PROTEIN YHBQ"/>
    <property type="match status" value="1"/>
</dbReference>
<reference evidence="4" key="1">
    <citation type="submission" date="2017-09" db="EMBL/GenBank/DDBJ databases">
        <title>Depth-based differentiation of microbial function through sediment-hosted aquifers and enrichment of novel symbionts in the deep terrestrial subsurface.</title>
        <authorList>
            <person name="Probst A.J."/>
            <person name="Ladd B."/>
            <person name="Jarett J.K."/>
            <person name="Geller-Mcgrath D.E."/>
            <person name="Sieber C.M.K."/>
            <person name="Emerson J.B."/>
            <person name="Anantharaman K."/>
            <person name="Thomas B.C."/>
            <person name="Malmstrom R."/>
            <person name="Stieglmeier M."/>
            <person name="Klingl A."/>
            <person name="Woyke T."/>
            <person name="Ryan C.M."/>
            <person name="Banfield J.F."/>
        </authorList>
    </citation>
    <scope>NUCLEOTIDE SEQUENCE [LARGE SCALE GENOMIC DNA]</scope>
</reference>
<comment type="similarity">
    <text evidence="1">Belongs to the UPF0213 family.</text>
</comment>
<evidence type="ECO:0000313" key="3">
    <source>
        <dbReference type="EMBL" id="PIS06558.1"/>
    </source>
</evidence>
<dbReference type="Gene3D" id="3.40.1440.10">
    <property type="entry name" value="GIY-YIG endonuclease"/>
    <property type="match status" value="1"/>
</dbReference>
<feature type="domain" description="GIY-YIG" evidence="2">
    <location>
        <begin position="1"/>
        <end position="75"/>
    </location>
</feature>
<evidence type="ECO:0000259" key="2">
    <source>
        <dbReference type="PROSITE" id="PS50164"/>
    </source>
</evidence>
<dbReference type="PROSITE" id="PS50164">
    <property type="entry name" value="GIY_YIG"/>
    <property type="match status" value="1"/>
</dbReference>
<accession>A0A2H0W5C9</accession>
<protein>
    <submittedName>
        <fullName evidence="3">Excinuclease ABC subunit C</fullName>
    </submittedName>
</protein>
<dbReference type="SMART" id="SM00465">
    <property type="entry name" value="GIYc"/>
    <property type="match status" value="1"/>
</dbReference>
<dbReference type="EMBL" id="PEZY01000002">
    <property type="protein sequence ID" value="PIS06558.1"/>
    <property type="molecule type" value="Genomic_DNA"/>
</dbReference>
<dbReference type="Pfam" id="PF01541">
    <property type="entry name" value="GIY-YIG"/>
    <property type="match status" value="1"/>
</dbReference>
<dbReference type="InterPro" id="IPR000305">
    <property type="entry name" value="GIY-YIG_endonuc"/>
</dbReference>
<comment type="caution">
    <text evidence="3">The sequence shown here is derived from an EMBL/GenBank/DDBJ whole genome shotgun (WGS) entry which is preliminary data.</text>
</comment>
<name>A0A2H0W5C9_9BACT</name>
<dbReference type="Proteomes" id="UP000229056">
    <property type="component" value="Unassembled WGS sequence"/>
</dbReference>
<organism evidence="3 4">
    <name type="scientific">Candidatus Buchananbacteria bacterium CG10_big_fil_rev_8_21_14_0_10_33_19</name>
    <dbReference type="NCBI Taxonomy" id="1974525"/>
    <lineage>
        <taxon>Bacteria</taxon>
        <taxon>Candidatus Buchananiibacteriota</taxon>
    </lineage>
</organism>
<dbReference type="InterPro" id="IPR035901">
    <property type="entry name" value="GIY-YIG_endonuc_sf"/>
</dbReference>
<dbReference type="PANTHER" id="PTHR34477:SF1">
    <property type="entry name" value="UPF0213 PROTEIN YHBQ"/>
    <property type="match status" value="1"/>
</dbReference>
<evidence type="ECO:0000256" key="1">
    <source>
        <dbReference type="ARBA" id="ARBA00007435"/>
    </source>
</evidence>
<dbReference type="InterPro" id="IPR050190">
    <property type="entry name" value="UPF0213_domain"/>
</dbReference>
<evidence type="ECO:0000313" key="4">
    <source>
        <dbReference type="Proteomes" id="UP000229056"/>
    </source>
</evidence>
<sequence length="107" mass="12897">MFYVYILQLKNNRLYVGFTLDLKRRYKQHLSQGVKSTARLLPLKLIHYECYILEEDARRREKFLKTSDGRFFLNRQISSYLKKIGRYKKIYNDGMAELVEGPALEKR</sequence>
<proteinExistence type="inferred from homology"/>
<dbReference type="AlphaFoldDB" id="A0A2H0W5C9"/>